<dbReference type="InterPro" id="IPR036396">
    <property type="entry name" value="Cyt_P450_sf"/>
</dbReference>
<dbReference type="PANTHER" id="PTHR46696:SF1">
    <property type="entry name" value="CYTOCHROME P450 YJIB-RELATED"/>
    <property type="match status" value="1"/>
</dbReference>
<evidence type="ECO:0000256" key="2">
    <source>
        <dbReference type="ARBA" id="ARBA00022617"/>
    </source>
</evidence>
<dbReference type="InterPro" id="IPR001128">
    <property type="entry name" value="Cyt_P450"/>
</dbReference>
<keyword evidence="10" id="KW-1185">Reference proteome</keyword>
<dbReference type="InterPro" id="IPR017972">
    <property type="entry name" value="Cyt_P450_CS"/>
</dbReference>
<evidence type="ECO:0000256" key="3">
    <source>
        <dbReference type="ARBA" id="ARBA00022723"/>
    </source>
</evidence>
<dbReference type="GO" id="GO:0020037">
    <property type="term" value="F:heme binding"/>
    <property type="evidence" value="ECO:0007669"/>
    <property type="project" value="InterPro"/>
</dbReference>
<evidence type="ECO:0000256" key="5">
    <source>
        <dbReference type="ARBA" id="ARBA00023004"/>
    </source>
</evidence>
<dbReference type="Gene3D" id="1.10.630.10">
    <property type="entry name" value="Cytochrome P450"/>
    <property type="match status" value="1"/>
</dbReference>
<dbReference type="GO" id="GO:0004497">
    <property type="term" value="F:monooxygenase activity"/>
    <property type="evidence" value="ECO:0007669"/>
    <property type="project" value="UniProtKB-KW"/>
</dbReference>
<evidence type="ECO:0000256" key="7">
    <source>
        <dbReference type="ARBA" id="ARBA00043906"/>
    </source>
</evidence>
<dbReference type="GO" id="GO:0005506">
    <property type="term" value="F:iron ion binding"/>
    <property type="evidence" value="ECO:0007669"/>
    <property type="project" value="InterPro"/>
</dbReference>
<keyword evidence="6 8" id="KW-0503">Monooxygenase</keyword>
<dbReference type="AlphaFoldDB" id="A0A1H6I2Y5"/>
<dbReference type="Proteomes" id="UP000182983">
    <property type="component" value="Unassembled WGS sequence"/>
</dbReference>
<evidence type="ECO:0000313" key="9">
    <source>
        <dbReference type="EMBL" id="SEH40816.1"/>
    </source>
</evidence>
<evidence type="ECO:0000313" key="10">
    <source>
        <dbReference type="Proteomes" id="UP000182983"/>
    </source>
</evidence>
<dbReference type="InterPro" id="IPR002397">
    <property type="entry name" value="Cyt_P450_B"/>
</dbReference>
<comment type="similarity">
    <text evidence="1 8">Belongs to the cytochrome P450 family.</text>
</comment>
<accession>A0A1H6I2Y5</accession>
<proteinExistence type="inferred from homology"/>
<dbReference type="PANTHER" id="PTHR46696">
    <property type="entry name" value="P450, PUTATIVE (EUROFUNG)-RELATED"/>
    <property type="match status" value="1"/>
</dbReference>
<evidence type="ECO:0000256" key="8">
    <source>
        <dbReference type="RuleBase" id="RU000461"/>
    </source>
</evidence>
<keyword evidence="5 8" id="KW-0408">Iron</keyword>
<dbReference type="CDD" id="cd20625">
    <property type="entry name" value="CYP164-like"/>
    <property type="match status" value="1"/>
</dbReference>
<protein>
    <submittedName>
        <fullName evidence="9">Cytochrome P450</fullName>
    </submittedName>
</protein>
<reference evidence="10" key="1">
    <citation type="submission" date="2016-10" db="EMBL/GenBank/DDBJ databases">
        <authorList>
            <person name="Varghese N."/>
            <person name="Submissions S."/>
        </authorList>
    </citation>
    <scope>NUCLEOTIDE SEQUENCE [LARGE SCALE GENOMIC DNA]</scope>
    <source>
        <strain evidence="10">DSM 13234</strain>
    </source>
</reference>
<dbReference type="SUPFAM" id="SSF48264">
    <property type="entry name" value="Cytochrome P450"/>
    <property type="match status" value="1"/>
</dbReference>
<dbReference type="EMBL" id="FNWO01000008">
    <property type="protein sequence ID" value="SEH40816.1"/>
    <property type="molecule type" value="Genomic_DNA"/>
</dbReference>
<dbReference type="PRINTS" id="PR00385">
    <property type="entry name" value="P450"/>
</dbReference>
<sequence length="416" mass="45954">MVETVAGPVTGHDWWRMLSDKAFLANPYPDLHRLLAQGPVHLDDQSGIYFVLGHQAFAEVVRSPAIGRDTHYWKPGWNCDDFRTRDPVGYALFQGVQPQMINVDGADHQRMRGMWEKSFRPGAINELTPMIQAEADRLLSALPDEGEFDIVAAFAAPMPLRVLGNLLNLPPEMDDTIHRWSEALIRIADVLLSPEDKQSALDALIACKAYLRDFLAERRAAADTSLTSIILRAQDEGVLNEEETLVNMVSMLIAGHETTVTLIGSGLLLLLDNPDQMERLRADRSLVPLAVEEFMRCEPGGNMILRVARDDVTICGTPIPAGSPLLGMIGAVNRDPARFEDPDRFDVGRQPNPHYTFGGGAHFCLGAPLARLEGLIAVNALLDRWPSIRRAGPVEWRVDRINARGLVNLPVRVGSA</sequence>
<evidence type="ECO:0000256" key="4">
    <source>
        <dbReference type="ARBA" id="ARBA00023002"/>
    </source>
</evidence>
<keyword evidence="4 8" id="KW-0560">Oxidoreductase</keyword>
<organism evidence="9 10">
    <name type="scientific">Magnetospirillum fulvum</name>
    <name type="common">Rhodospirillum fulvum</name>
    <dbReference type="NCBI Taxonomy" id="1082"/>
    <lineage>
        <taxon>Bacteria</taxon>
        <taxon>Pseudomonadati</taxon>
        <taxon>Pseudomonadota</taxon>
        <taxon>Alphaproteobacteria</taxon>
        <taxon>Rhodospirillales</taxon>
        <taxon>Rhodospirillaceae</taxon>
        <taxon>Magnetospirillum</taxon>
    </lineage>
</organism>
<name>A0A1H6I2Y5_MAGFU</name>
<evidence type="ECO:0000256" key="6">
    <source>
        <dbReference type="ARBA" id="ARBA00023033"/>
    </source>
</evidence>
<dbReference type="GO" id="GO:0016705">
    <property type="term" value="F:oxidoreductase activity, acting on paired donors, with incorporation or reduction of molecular oxygen"/>
    <property type="evidence" value="ECO:0007669"/>
    <property type="project" value="InterPro"/>
</dbReference>
<dbReference type="RefSeq" id="WP_083386744.1">
    <property type="nucleotide sequence ID" value="NZ_FNWO01000008.1"/>
</dbReference>
<dbReference type="FunFam" id="1.10.630.10:FF:000018">
    <property type="entry name" value="Cytochrome P450 monooxygenase"/>
    <property type="match status" value="1"/>
</dbReference>
<keyword evidence="2 8" id="KW-0349">Heme</keyword>
<gene>
    <name evidence="9" type="ORF">SAMN04244559_02164</name>
</gene>
<dbReference type="PROSITE" id="PS00086">
    <property type="entry name" value="CYTOCHROME_P450"/>
    <property type="match status" value="1"/>
</dbReference>
<dbReference type="PRINTS" id="PR00359">
    <property type="entry name" value="BP450"/>
</dbReference>
<dbReference type="Pfam" id="PF00067">
    <property type="entry name" value="p450"/>
    <property type="match status" value="1"/>
</dbReference>
<keyword evidence="3 8" id="KW-0479">Metal-binding</keyword>
<dbReference type="OrthoDB" id="9801155at2"/>
<evidence type="ECO:0000256" key="1">
    <source>
        <dbReference type="ARBA" id="ARBA00010617"/>
    </source>
</evidence>
<comment type="function">
    <text evidence="7">Cytochromes P450 are a group of heme-thiolate monooxygenases. They oxidize a variety of structurally unrelated compounds, including steroids, fatty acids, and xenobiotics.</text>
</comment>